<dbReference type="EMBL" id="JASCZI010121668">
    <property type="protein sequence ID" value="MED6162585.1"/>
    <property type="molecule type" value="Genomic_DNA"/>
</dbReference>
<keyword evidence="2" id="KW-1185">Reference proteome</keyword>
<proteinExistence type="predicted"/>
<evidence type="ECO:0000313" key="2">
    <source>
        <dbReference type="Proteomes" id="UP001341840"/>
    </source>
</evidence>
<name>A0ABU6UMM7_9FABA</name>
<accession>A0ABU6UMM7</accession>
<protein>
    <submittedName>
        <fullName evidence="1">Uncharacterized protein</fullName>
    </submittedName>
</protein>
<reference evidence="1 2" key="1">
    <citation type="journal article" date="2023" name="Plants (Basel)">
        <title>Bridging the Gap: Combining Genomics and Transcriptomics Approaches to Understand Stylosanthes scabra, an Orphan Legume from the Brazilian Caatinga.</title>
        <authorList>
            <person name="Ferreira-Neto J.R.C."/>
            <person name="da Silva M.D."/>
            <person name="Binneck E."/>
            <person name="de Melo N.F."/>
            <person name="da Silva R.H."/>
            <person name="de Melo A.L.T.M."/>
            <person name="Pandolfi V."/>
            <person name="Bustamante F.O."/>
            <person name="Brasileiro-Vidal A.C."/>
            <person name="Benko-Iseppon A.M."/>
        </authorList>
    </citation>
    <scope>NUCLEOTIDE SEQUENCE [LARGE SCALE GENOMIC DNA]</scope>
    <source>
        <tissue evidence="1">Leaves</tissue>
    </source>
</reference>
<feature type="non-terminal residue" evidence="1">
    <location>
        <position position="1"/>
    </location>
</feature>
<evidence type="ECO:0000313" key="1">
    <source>
        <dbReference type="EMBL" id="MED6162585.1"/>
    </source>
</evidence>
<dbReference type="Proteomes" id="UP001341840">
    <property type="component" value="Unassembled WGS sequence"/>
</dbReference>
<sequence>NAAELQGIDSTCNRVDSLSHFLRKIGFREQIIDCHDLRIDSENHRGQLIIRIDSAEAESILLLKMSRFFLFGIDSEGLENRVWAWELHVAMVRNGAGSSLESGEACCKMSWSRLSSGLSSFRCIFSGELESCVYESESSVCSATVSAERVHGAVSHIGVLHFECLAGFVDISQEGALDVGFGEDEHGERGEGADLNVSDQGVLEQGTQSLEDVMEICF</sequence>
<gene>
    <name evidence="1" type="ORF">PIB30_071880</name>
</gene>
<comment type="caution">
    <text evidence="1">The sequence shown here is derived from an EMBL/GenBank/DDBJ whole genome shotgun (WGS) entry which is preliminary data.</text>
</comment>
<organism evidence="1 2">
    <name type="scientific">Stylosanthes scabra</name>
    <dbReference type="NCBI Taxonomy" id="79078"/>
    <lineage>
        <taxon>Eukaryota</taxon>
        <taxon>Viridiplantae</taxon>
        <taxon>Streptophyta</taxon>
        <taxon>Embryophyta</taxon>
        <taxon>Tracheophyta</taxon>
        <taxon>Spermatophyta</taxon>
        <taxon>Magnoliopsida</taxon>
        <taxon>eudicotyledons</taxon>
        <taxon>Gunneridae</taxon>
        <taxon>Pentapetalae</taxon>
        <taxon>rosids</taxon>
        <taxon>fabids</taxon>
        <taxon>Fabales</taxon>
        <taxon>Fabaceae</taxon>
        <taxon>Papilionoideae</taxon>
        <taxon>50 kb inversion clade</taxon>
        <taxon>dalbergioids sensu lato</taxon>
        <taxon>Dalbergieae</taxon>
        <taxon>Pterocarpus clade</taxon>
        <taxon>Stylosanthes</taxon>
    </lineage>
</organism>